<evidence type="ECO:0000259" key="1">
    <source>
        <dbReference type="SMART" id="SM00347"/>
    </source>
</evidence>
<evidence type="ECO:0000313" key="2">
    <source>
        <dbReference type="EMBL" id="KRG62523.1"/>
    </source>
</evidence>
<dbReference type="InterPro" id="IPR036388">
    <property type="entry name" value="WH-like_DNA-bd_sf"/>
</dbReference>
<dbReference type="PATRIC" id="fig|405444.3.peg.2502"/>
<dbReference type="OrthoDB" id="120080at2"/>
<proteinExistence type="predicted"/>
<evidence type="ECO:0000313" key="3">
    <source>
        <dbReference type="Proteomes" id="UP000050864"/>
    </source>
</evidence>
<dbReference type="AlphaFoldDB" id="A0A0R0BZ61"/>
<sequence length="142" mass="15672">MDTLSPCTCFQLRRASRLTSQVYDRHLAAAELSLNAYSILRRAREPRPLGALAEALGMDRTTLTRNLKPLVAAGLLSSQPGEDPRQRQVHLTALGKRRLQKARPLWQQAQDEIETIFGGADVAALNQQLEALSLALEAESRA</sequence>
<protein>
    <submittedName>
        <fullName evidence="2">MarR family transcriptional regulator</fullName>
    </submittedName>
</protein>
<feature type="domain" description="HTH marR-type" evidence="1">
    <location>
        <begin position="25"/>
        <end position="122"/>
    </location>
</feature>
<dbReference type="EMBL" id="LDJI01000031">
    <property type="protein sequence ID" value="KRG62523.1"/>
    <property type="molecule type" value="Genomic_DNA"/>
</dbReference>
<dbReference type="GO" id="GO:0006950">
    <property type="term" value="P:response to stress"/>
    <property type="evidence" value="ECO:0007669"/>
    <property type="project" value="TreeGrafter"/>
</dbReference>
<comment type="caution">
    <text evidence="2">The sequence shown here is derived from an EMBL/GenBank/DDBJ whole genome shotgun (WGS) entry which is preliminary data.</text>
</comment>
<dbReference type="STRING" id="405444.ABB26_16250"/>
<gene>
    <name evidence="2" type="ORF">ABB26_16250</name>
</gene>
<dbReference type="InterPro" id="IPR036390">
    <property type="entry name" value="WH_DNA-bd_sf"/>
</dbReference>
<dbReference type="SUPFAM" id="SSF46785">
    <property type="entry name" value="Winged helix' DNA-binding domain"/>
    <property type="match status" value="1"/>
</dbReference>
<organism evidence="2 3">
    <name type="scientific">Stenotrophomonas humi</name>
    <dbReference type="NCBI Taxonomy" id="405444"/>
    <lineage>
        <taxon>Bacteria</taxon>
        <taxon>Pseudomonadati</taxon>
        <taxon>Pseudomonadota</taxon>
        <taxon>Gammaproteobacteria</taxon>
        <taxon>Lysobacterales</taxon>
        <taxon>Lysobacteraceae</taxon>
        <taxon>Stenotrophomonas</taxon>
    </lineage>
</organism>
<dbReference type="Pfam" id="PF12840">
    <property type="entry name" value="HTH_20"/>
    <property type="match status" value="1"/>
</dbReference>
<accession>A0A0R0BZ61</accession>
<reference evidence="2 3" key="1">
    <citation type="submission" date="2015-05" db="EMBL/GenBank/DDBJ databases">
        <title>Genome sequencing and analysis of members of genus Stenotrophomonas.</title>
        <authorList>
            <person name="Patil P.P."/>
            <person name="Midha S."/>
            <person name="Patil P.B."/>
        </authorList>
    </citation>
    <scope>NUCLEOTIDE SEQUENCE [LARGE SCALE GENOMIC DNA]</scope>
    <source>
        <strain evidence="2 3">DSM 18929</strain>
    </source>
</reference>
<dbReference type="PANTHER" id="PTHR33164">
    <property type="entry name" value="TRANSCRIPTIONAL REGULATOR, MARR FAMILY"/>
    <property type="match status" value="1"/>
</dbReference>
<dbReference type="SMART" id="SM00347">
    <property type="entry name" value="HTH_MARR"/>
    <property type="match status" value="1"/>
</dbReference>
<dbReference type="RefSeq" id="WP_057635752.1">
    <property type="nucleotide sequence ID" value="NZ_LDJI01000031.1"/>
</dbReference>
<name>A0A0R0BZ61_9GAMM</name>
<dbReference type="Gene3D" id="1.10.10.10">
    <property type="entry name" value="Winged helix-like DNA-binding domain superfamily/Winged helix DNA-binding domain"/>
    <property type="match status" value="1"/>
</dbReference>
<dbReference type="PANTHER" id="PTHR33164:SF105">
    <property type="entry name" value="TRANSCRIPTIONAL REPRESSOR PROTEIN-RELATED"/>
    <property type="match status" value="1"/>
</dbReference>
<dbReference type="GO" id="GO:0003700">
    <property type="term" value="F:DNA-binding transcription factor activity"/>
    <property type="evidence" value="ECO:0007669"/>
    <property type="project" value="InterPro"/>
</dbReference>
<dbReference type="InterPro" id="IPR039422">
    <property type="entry name" value="MarR/SlyA-like"/>
</dbReference>
<dbReference type="Proteomes" id="UP000050864">
    <property type="component" value="Unassembled WGS sequence"/>
</dbReference>
<dbReference type="InterPro" id="IPR000835">
    <property type="entry name" value="HTH_MarR-typ"/>
</dbReference>
<keyword evidence="3" id="KW-1185">Reference proteome</keyword>